<protein>
    <submittedName>
        <fullName evidence="1">Uncharacterized protein</fullName>
    </submittedName>
</protein>
<evidence type="ECO:0000313" key="1">
    <source>
        <dbReference type="EMBL" id="CEK80036.1"/>
    </source>
</evidence>
<organism evidence="1">
    <name type="scientific">Arion vulgaris</name>
    <dbReference type="NCBI Taxonomy" id="1028688"/>
    <lineage>
        <taxon>Eukaryota</taxon>
        <taxon>Metazoa</taxon>
        <taxon>Spiralia</taxon>
        <taxon>Lophotrochozoa</taxon>
        <taxon>Mollusca</taxon>
        <taxon>Gastropoda</taxon>
        <taxon>Heterobranchia</taxon>
        <taxon>Euthyneura</taxon>
        <taxon>Panpulmonata</taxon>
        <taxon>Eupulmonata</taxon>
        <taxon>Stylommatophora</taxon>
        <taxon>Helicina</taxon>
        <taxon>Arionoidea</taxon>
        <taxon>Arionidae</taxon>
        <taxon>Arion</taxon>
    </lineage>
</organism>
<gene>
    <name evidence="1" type="primary">ORF118771</name>
</gene>
<name>A0A0B7AJ02_9EUPU</name>
<reference evidence="1" key="1">
    <citation type="submission" date="2014-12" db="EMBL/GenBank/DDBJ databases">
        <title>Insight into the proteome of Arion vulgaris.</title>
        <authorList>
            <person name="Aradska J."/>
            <person name="Bulat T."/>
            <person name="Smidak R."/>
            <person name="Sarate P."/>
            <person name="Gangsoo J."/>
            <person name="Sialana F."/>
            <person name="Bilban M."/>
            <person name="Lubec G."/>
        </authorList>
    </citation>
    <scope>NUCLEOTIDE SEQUENCE</scope>
    <source>
        <tissue evidence="1">Skin</tissue>
    </source>
</reference>
<dbReference type="AlphaFoldDB" id="A0A0B7AJ02"/>
<proteinExistence type="predicted"/>
<accession>A0A0B7AJ02</accession>
<sequence>MKLFKYGSSYDARSKIQQKILKTFILQEKDIRTLVRIDIPCEQSDSSICALSHSDS</sequence>
<dbReference type="EMBL" id="HACG01033171">
    <property type="protein sequence ID" value="CEK80036.1"/>
    <property type="molecule type" value="Transcribed_RNA"/>
</dbReference>